<feature type="domain" description="ABC transporter" evidence="5">
    <location>
        <begin position="5"/>
        <end position="235"/>
    </location>
</feature>
<evidence type="ECO:0000256" key="1">
    <source>
        <dbReference type="ARBA" id="ARBA00005417"/>
    </source>
</evidence>
<evidence type="ECO:0000256" key="2">
    <source>
        <dbReference type="ARBA" id="ARBA00022448"/>
    </source>
</evidence>
<dbReference type="InterPro" id="IPR015856">
    <property type="entry name" value="ABC_transpr_CbiO/EcfA_su"/>
</dbReference>
<dbReference type="Gene3D" id="3.40.50.300">
    <property type="entry name" value="P-loop containing nucleotide triphosphate hydrolases"/>
    <property type="match status" value="1"/>
</dbReference>
<gene>
    <name evidence="6" type="ORF">HUK38_09900</name>
</gene>
<evidence type="ECO:0000313" key="7">
    <source>
        <dbReference type="Proteomes" id="UP000548632"/>
    </source>
</evidence>
<reference evidence="6 7" key="1">
    <citation type="journal article" date="2020" name="Arch. Microbiol.">
        <title>The genome sequence of the giant phototrophic gammaproteobacterium Thiospirillum jenense gives insight into its physiological properties and phylogenetic relationships.</title>
        <authorList>
            <person name="Imhoff J.F."/>
            <person name="Meyer T.E."/>
            <person name="Kyndt J.A."/>
        </authorList>
    </citation>
    <scope>NUCLEOTIDE SEQUENCE [LARGE SCALE GENOMIC DNA]</scope>
    <source>
        <strain evidence="6 7">DSM 216</strain>
    </source>
</reference>
<name>A0A839HC68_9GAMM</name>
<keyword evidence="7" id="KW-1185">Reference proteome</keyword>
<comment type="similarity">
    <text evidence="1">Belongs to the ABC transporter superfamily.</text>
</comment>
<dbReference type="InterPro" id="IPR003439">
    <property type="entry name" value="ABC_transporter-like_ATP-bd"/>
</dbReference>
<dbReference type="EMBL" id="JABVCQ010000020">
    <property type="protein sequence ID" value="MBB1126543.1"/>
    <property type="molecule type" value="Genomic_DNA"/>
</dbReference>
<dbReference type="Pfam" id="PF00005">
    <property type="entry name" value="ABC_tran"/>
    <property type="match status" value="1"/>
</dbReference>
<organism evidence="6 7">
    <name type="scientific">Thiospirillum jenense</name>
    <dbReference type="NCBI Taxonomy" id="1653858"/>
    <lineage>
        <taxon>Bacteria</taxon>
        <taxon>Pseudomonadati</taxon>
        <taxon>Pseudomonadota</taxon>
        <taxon>Gammaproteobacteria</taxon>
        <taxon>Chromatiales</taxon>
        <taxon>Chromatiaceae</taxon>
        <taxon>Thiospirillum</taxon>
    </lineage>
</organism>
<dbReference type="GO" id="GO:0043190">
    <property type="term" value="C:ATP-binding cassette (ABC) transporter complex"/>
    <property type="evidence" value="ECO:0007669"/>
    <property type="project" value="TreeGrafter"/>
</dbReference>
<dbReference type="AlphaFoldDB" id="A0A839HC68"/>
<evidence type="ECO:0000256" key="3">
    <source>
        <dbReference type="ARBA" id="ARBA00022741"/>
    </source>
</evidence>
<dbReference type="InterPro" id="IPR050095">
    <property type="entry name" value="ECF_ABC_transporter_ATP-bd"/>
</dbReference>
<dbReference type="PANTHER" id="PTHR43553:SF24">
    <property type="entry name" value="ENERGY-COUPLING FACTOR TRANSPORTER ATP-BINDING PROTEIN ECFA1"/>
    <property type="match status" value="1"/>
</dbReference>
<dbReference type="InterPro" id="IPR017871">
    <property type="entry name" value="ABC_transporter-like_CS"/>
</dbReference>
<evidence type="ECO:0000313" key="6">
    <source>
        <dbReference type="EMBL" id="MBB1126543.1"/>
    </source>
</evidence>
<keyword evidence="2" id="KW-0813">Transport</keyword>
<comment type="caution">
    <text evidence="6">The sequence shown here is derived from an EMBL/GenBank/DDBJ whole genome shotgun (WGS) entry which is preliminary data.</text>
</comment>
<sequence>MSKLLELSAIEAYQDDRRVLHQLDFHLMHGERVAIIGANGAGKTTLLHLLVGLHSPTHGCIRIFDRDCRSEADFRHVRTRVGLLFQDSDDQLFCPTVRDDVAFGPLNLGHAPPAARAIAEQTLADLQLSHLADRSGYRLSFGEKRLVALATILAMRPQVLLLDEPTNGLDCATAARLIDYLAHLPHTMLMVTHDQALLSGLATRVLLLTDGALRASACHAASASCRDCAKSTNGRG</sequence>
<dbReference type="PANTHER" id="PTHR43553">
    <property type="entry name" value="HEAVY METAL TRANSPORTER"/>
    <property type="match status" value="1"/>
</dbReference>
<dbReference type="PROSITE" id="PS00211">
    <property type="entry name" value="ABC_TRANSPORTER_1"/>
    <property type="match status" value="1"/>
</dbReference>
<protein>
    <submittedName>
        <fullName evidence="6">ABC transporter ATP-binding protein</fullName>
    </submittedName>
</protein>
<dbReference type="GO" id="GO:0005524">
    <property type="term" value="F:ATP binding"/>
    <property type="evidence" value="ECO:0007669"/>
    <property type="project" value="UniProtKB-KW"/>
</dbReference>
<dbReference type="SUPFAM" id="SSF52540">
    <property type="entry name" value="P-loop containing nucleoside triphosphate hydrolases"/>
    <property type="match status" value="1"/>
</dbReference>
<evidence type="ECO:0000256" key="4">
    <source>
        <dbReference type="ARBA" id="ARBA00022840"/>
    </source>
</evidence>
<dbReference type="InterPro" id="IPR003593">
    <property type="entry name" value="AAA+_ATPase"/>
</dbReference>
<dbReference type="InterPro" id="IPR027417">
    <property type="entry name" value="P-loop_NTPase"/>
</dbReference>
<dbReference type="GO" id="GO:0042626">
    <property type="term" value="F:ATPase-coupled transmembrane transporter activity"/>
    <property type="evidence" value="ECO:0007669"/>
    <property type="project" value="TreeGrafter"/>
</dbReference>
<keyword evidence="3" id="KW-0547">Nucleotide-binding</keyword>
<accession>A0A839HC68</accession>
<dbReference type="SMART" id="SM00382">
    <property type="entry name" value="AAA"/>
    <property type="match status" value="1"/>
</dbReference>
<dbReference type="PROSITE" id="PS50893">
    <property type="entry name" value="ABC_TRANSPORTER_2"/>
    <property type="match status" value="1"/>
</dbReference>
<keyword evidence="4 6" id="KW-0067">ATP-binding</keyword>
<evidence type="ECO:0000259" key="5">
    <source>
        <dbReference type="PROSITE" id="PS50893"/>
    </source>
</evidence>
<dbReference type="CDD" id="cd03225">
    <property type="entry name" value="ABC_cobalt_CbiO_domain1"/>
    <property type="match status" value="1"/>
</dbReference>
<proteinExistence type="inferred from homology"/>
<dbReference type="Proteomes" id="UP000548632">
    <property type="component" value="Unassembled WGS sequence"/>
</dbReference>
<dbReference type="GO" id="GO:0016887">
    <property type="term" value="F:ATP hydrolysis activity"/>
    <property type="evidence" value="ECO:0007669"/>
    <property type="project" value="InterPro"/>
</dbReference>